<name>A0A8X6KIZ8_TRICU</name>
<keyword evidence="2" id="KW-1185">Reference proteome</keyword>
<reference evidence="1" key="1">
    <citation type="submission" date="2020-07" db="EMBL/GenBank/DDBJ databases">
        <title>Multicomponent nature underlies the extraordinary mechanical properties of spider dragline silk.</title>
        <authorList>
            <person name="Kono N."/>
            <person name="Nakamura H."/>
            <person name="Mori M."/>
            <person name="Yoshida Y."/>
            <person name="Ohtoshi R."/>
            <person name="Malay A.D."/>
            <person name="Moran D.A.P."/>
            <person name="Tomita M."/>
            <person name="Numata K."/>
            <person name="Arakawa K."/>
        </authorList>
    </citation>
    <scope>NUCLEOTIDE SEQUENCE</scope>
</reference>
<dbReference type="EMBL" id="BMAO01011563">
    <property type="protein sequence ID" value="GFQ74656.1"/>
    <property type="molecule type" value="Genomic_DNA"/>
</dbReference>
<gene>
    <name evidence="1" type="ORF">TNCT_435041</name>
</gene>
<comment type="caution">
    <text evidence="1">The sequence shown here is derived from an EMBL/GenBank/DDBJ whole genome shotgun (WGS) entry which is preliminary data.</text>
</comment>
<sequence length="75" mass="8502">MHSPNSRCNNLGSVTYESWSTLIVVRWASTENLYVDGILQFHVKSFLGCLPETTFQQNQACLHTAVVAQDFLRQV</sequence>
<evidence type="ECO:0000313" key="1">
    <source>
        <dbReference type="EMBL" id="GFQ74656.1"/>
    </source>
</evidence>
<proteinExistence type="predicted"/>
<accession>A0A8X6KIZ8</accession>
<organism evidence="1 2">
    <name type="scientific">Trichonephila clavata</name>
    <name type="common">Joro spider</name>
    <name type="synonym">Nephila clavata</name>
    <dbReference type="NCBI Taxonomy" id="2740835"/>
    <lineage>
        <taxon>Eukaryota</taxon>
        <taxon>Metazoa</taxon>
        <taxon>Ecdysozoa</taxon>
        <taxon>Arthropoda</taxon>
        <taxon>Chelicerata</taxon>
        <taxon>Arachnida</taxon>
        <taxon>Araneae</taxon>
        <taxon>Araneomorphae</taxon>
        <taxon>Entelegynae</taxon>
        <taxon>Araneoidea</taxon>
        <taxon>Nephilidae</taxon>
        <taxon>Trichonephila</taxon>
    </lineage>
</organism>
<dbReference type="Proteomes" id="UP000887116">
    <property type="component" value="Unassembled WGS sequence"/>
</dbReference>
<protein>
    <submittedName>
        <fullName evidence="1">Uncharacterized protein</fullName>
    </submittedName>
</protein>
<dbReference type="AlphaFoldDB" id="A0A8X6KIZ8"/>
<evidence type="ECO:0000313" key="2">
    <source>
        <dbReference type="Proteomes" id="UP000887116"/>
    </source>
</evidence>